<feature type="domain" description="Plastocyanin-like" evidence="8">
    <location>
        <begin position="370"/>
        <end position="446"/>
    </location>
</feature>
<keyword evidence="3" id="KW-1015">Disulfide bond</keyword>
<name>A0A0C9VC95_SPHS4</name>
<feature type="chain" id="PRO_5002214950" evidence="6">
    <location>
        <begin position="21"/>
        <end position="491"/>
    </location>
</feature>
<dbReference type="FunFam" id="2.60.40.420:FF:000045">
    <property type="entry name" value="Laccase 2"/>
    <property type="match status" value="1"/>
</dbReference>
<evidence type="ECO:0000256" key="6">
    <source>
        <dbReference type="SAM" id="SignalP"/>
    </source>
</evidence>
<keyword evidence="4" id="KW-0325">Glycoprotein</keyword>
<dbReference type="Proteomes" id="UP000054279">
    <property type="component" value="Unassembled WGS sequence"/>
</dbReference>
<sequence>MAILVKLSLLALLPFFIANAAVVTQTFTLGAQNLSPDGFQRTTAVVNGQFPGPFLKANKGDNIFVNAVNNLNDDNICKSISIVLISTSNDGPSFVTQCPIAPNHTYAYQLALGNQAGTYHSHLSTQYVDGIRGPMVIYDPEDPHLSLYDVDNDDTVITLADWYHTPAMISTNEWIVQHLTSEPVPDSELINGIRRYSSGPAVKRARINVSKSTRYRFRVASLSAEGVFTFAIDNHNMTNVEDDGISTVPYTVDAIQIFPGQRYSVVVNADKAVDNYCTIRASQTVLGSPTSKDNPRFNGTDTYAVLHYDEASNNEPTTPQPGLNLPARLSAFNESSLQPLVNPAPSGGSGPADVSFNFIFGPDPKIYSSFDFGTNEQTIVLPFNSTIEVVFIEVTGHPFHLHGHYFSVIQSAAGGLSNFVNPPRRDVVATGGTTTPTRIRFRTDNPVYSLPYRLALGGWFGHRIRRRSKRDSKRSSIRSAERSLGPTLLDL</sequence>
<evidence type="ECO:0000259" key="7">
    <source>
        <dbReference type="Pfam" id="PF00394"/>
    </source>
</evidence>
<evidence type="ECO:0000313" key="10">
    <source>
        <dbReference type="EMBL" id="KIJ44604.1"/>
    </source>
</evidence>
<dbReference type="InterPro" id="IPR011706">
    <property type="entry name" value="Cu-oxidase_C"/>
</dbReference>
<evidence type="ECO:0000259" key="8">
    <source>
        <dbReference type="Pfam" id="PF07731"/>
    </source>
</evidence>
<evidence type="ECO:0000313" key="11">
    <source>
        <dbReference type="Proteomes" id="UP000054279"/>
    </source>
</evidence>
<keyword evidence="2" id="KW-0186">Copper</keyword>
<protein>
    <submittedName>
        <fullName evidence="10">Multicopper oxidase</fullName>
    </submittedName>
</protein>
<proteinExistence type="inferred from homology"/>
<feature type="domain" description="Plastocyanin-like" evidence="9">
    <location>
        <begin position="31"/>
        <end position="141"/>
    </location>
</feature>
<evidence type="ECO:0000259" key="9">
    <source>
        <dbReference type="Pfam" id="PF07732"/>
    </source>
</evidence>
<dbReference type="AlphaFoldDB" id="A0A0C9VC95"/>
<dbReference type="PANTHER" id="PTHR11709">
    <property type="entry name" value="MULTI-COPPER OXIDASE"/>
    <property type="match status" value="1"/>
</dbReference>
<dbReference type="EMBL" id="KN837116">
    <property type="protein sequence ID" value="KIJ44604.1"/>
    <property type="molecule type" value="Genomic_DNA"/>
</dbReference>
<organism evidence="10 11">
    <name type="scientific">Sphaerobolus stellatus (strain SS14)</name>
    <dbReference type="NCBI Taxonomy" id="990650"/>
    <lineage>
        <taxon>Eukaryota</taxon>
        <taxon>Fungi</taxon>
        <taxon>Dikarya</taxon>
        <taxon>Basidiomycota</taxon>
        <taxon>Agaricomycotina</taxon>
        <taxon>Agaricomycetes</taxon>
        <taxon>Phallomycetidae</taxon>
        <taxon>Geastrales</taxon>
        <taxon>Sphaerobolaceae</taxon>
        <taxon>Sphaerobolus</taxon>
    </lineage>
</organism>
<accession>A0A0C9VC95</accession>
<feature type="domain" description="Plastocyanin-like" evidence="7">
    <location>
        <begin position="153"/>
        <end position="311"/>
    </location>
</feature>
<evidence type="ECO:0000256" key="2">
    <source>
        <dbReference type="ARBA" id="ARBA00023008"/>
    </source>
</evidence>
<dbReference type="Gene3D" id="2.60.40.420">
    <property type="entry name" value="Cupredoxins - blue copper proteins"/>
    <property type="match status" value="3"/>
</dbReference>
<dbReference type="InterPro" id="IPR001117">
    <property type="entry name" value="Cu-oxidase_2nd"/>
</dbReference>
<dbReference type="GO" id="GO:0005507">
    <property type="term" value="F:copper ion binding"/>
    <property type="evidence" value="ECO:0007669"/>
    <property type="project" value="InterPro"/>
</dbReference>
<evidence type="ECO:0000256" key="1">
    <source>
        <dbReference type="ARBA" id="ARBA00010609"/>
    </source>
</evidence>
<gene>
    <name evidence="10" type="ORF">M422DRAFT_251886</name>
</gene>
<dbReference type="InterPro" id="IPR011707">
    <property type="entry name" value="Cu-oxidase-like_N"/>
</dbReference>
<dbReference type="HOGENOM" id="CLU_006504_2_1_1"/>
<evidence type="ECO:0000256" key="4">
    <source>
        <dbReference type="ARBA" id="ARBA00023180"/>
    </source>
</evidence>
<dbReference type="InterPro" id="IPR045087">
    <property type="entry name" value="Cu-oxidase_fam"/>
</dbReference>
<feature type="region of interest" description="Disordered" evidence="5">
    <location>
        <begin position="470"/>
        <end position="491"/>
    </location>
</feature>
<feature type="signal peptide" evidence="6">
    <location>
        <begin position="1"/>
        <end position="20"/>
    </location>
</feature>
<evidence type="ECO:0000256" key="3">
    <source>
        <dbReference type="ARBA" id="ARBA00023157"/>
    </source>
</evidence>
<reference evidence="10 11" key="1">
    <citation type="submission" date="2014-06" db="EMBL/GenBank/DDBJ databases">
        <title>Evolutionary Origins and Diversification of the Mycorrhizal Mutualists.</title>
        <authorList>
            <consortium name="DOE Joint Genome Institute"/>
            <consortium name="Mycorrhizal Genomics Consortium"/>
            <person name="Kohler A."/>
            <person name="Kuo A."/>
            <person name="Nagy L.G."/>
            <person name="Floudas D."/>
            <person name="Copeland A."/>
            <person name="Barry K.W."/>
            <person name="Cichocki N."/>
            <person name="Veneault-Fourrey C."/>
            <person name="LaButti K."/>
            <person name="Lindquist E.A."/>
            <person name="Lipzen A."/>
            <person name="Lundell T."/>
            <person name="Morin E."/>
            <person name="Murat C."/>
            <person name="Riley R."/>
            <person name="Ohm R."/>
            <person name="Sun H."/>
            <person name="Tunlid A."/>
            <person name="Henrissat B."/>
            <person name="Grigoriev I.V."/>
            <person name="Hibbett D.S."/>
            <person name="Martin F."/>
        </authorList>
    </citation>
    <scope>NUCLEOTIDE SEQUENCE [LARGE SCALE GENOMIC DNA]</scope>
    <source>
        <strain evidence="10 11">SS14</strain>
    </source>
</reference>
<dbReference type="PANTHER" id="PTHR11709:SF511">
    <property type="entry name" value="LACCASE"/>
    <property type="match status" value="1"/>
</dbReference>
<dbReference type="Pfam" id="PF07731">
    <property type="entry name" value="Cu-oxidase_2"/>
    <property type="match status" value="1"/>
</dbReference>
<dbReference type="InterPro" id="IPR008972">
    <property type="entry name" value="Cupredoxin"/>
</dbReference>
<dbReference type="OrthoDB" id="2121828at2759"/>
<comment type="similarity">
    <text evidence="1">Belongs to the multicopper oxidase family.</text>
</comment>
<keyword evidence="6" id="KW-0732">Signal</keyword>
<evidence type="ECO:0000256" key="5">
    <source>
        <dbReference type="SAM" id="MobiDB-lite"/>
    </source>
</evidence>
<dbReference type="SUPFAM" id="SSF49503">
    <property type="entry name" value="Cupredoxins"/>
    <property type="match status" value="3"/>
</dbReference>
<dbReference type="GO" id="GO:0016491">
    <property type="term" value="F:oxidoreductase activity"/>
    <property type="evidence" value="ECO:0007669"/>
    <property type="project" value="InterPro"/>
</dbReference>
<dbReference type="Pfam" id="PF00394">
    <property type="entry name" value="Cu-oxidase"/>
    <property type="match status" value="1"/>
</dbReference>
<keyword evidence="11" id="KW-1185">Reference proteome</keyword>
<dbReference type="Pfam" id="PF07732">
    <property type="entry name" value="Cu-oxidase_3"/>
    <property type="match status" value="1"/>
</dbReference>